<dbReference type="EMBL" id="SBJO01000062">
    <property type="protein sequence ID" value="KAF9763672.1"/>
    <property type="molecule type" value="Genomic_DNA"/>
</dbReference>
<reference evidence="1 2" key="1">
    <citation type="journal article" date="2020" name="Genome Biol. Evol.">
        <title>Comparative genomics of strictly vertically transmitted, feminizing microsporidia endosymbionts of amphipod crustaceans.</title>
        <authorList>
            <person name="Cormier A."/>
            <person name="Chebbi M.A."/>
            <person name="Giraud I."/>
            <person name="Wattier R."/>
            <person name="Teixeira M."/>
            <person name="Gilbert C."/>
            <person name="Rigaud T."/>
            <person name="Cordaux R."/>
        </authorList>
    </citation>
    <scope>NUCLEOTIDE SEQUENCE [LARGE SCALE GENOMIC DNA]</scope>
    <source>
        <strain evidence="1 2">Ou3-Ou53</strain>
    </source>
</reference>
<evidence type="ECO:0000313" key="2">
    <source>
        <dbReference type="Proteomes" id="UP000740883"/>
    </source>
</evidence>
<name>A0A9P6KZH0_9MICR</name>
<organism evidence="1 2">
    <name type="scientific">Nosema granulosis</name>
    <dbReference type="NCBI Taxonomy" id="83296"/>
    <lineage>
        <taxon>Eukaryota</taxon>
        <taxon>Fungi</taxon>
        <taxon>Fungi incertae sedis</taxon>
        <taxon>Microsporidia</taxon>
        <taxon>Nosematidae</taxon>
        <taxon>Nosema</taxon>
    </lineage>
</organism>
<proteinExistence type="predicted"/>
<dbReference type="Proteomes" id="UP000740883">
    <property type="component" value="Unassembled WGS sequence"/>
</dbReference>
<comment type="caution">
    <text evidence="1">The sequence shown here is derived from an EMBL/GenBank/DDBJ whole genome shotgun (WGS) entry which is preliminary data.</text>
</comment>
<gene>
    <name evidence="1" type="ORF">NGRA_1135</name>
</gene>
<dbReference type="AlphaFoldDB" id="A0A9P6KZH0"/>
<keyword evidence="2" id="KW-1185">Reference proteome</keyword>
<sequence>MNITQILYFAVTLCCEFLTTDYIRNTIGRKTTRKAILKMFTSYNTIVVDNINVESSHESIFVIVNAFTYEIIHIVRKPDESPWFSKELMNYENNEELSHLNFEIYIENIKSNIIKRVRNPQAIVYYTMRWEQTNYPQNHLSVPDSNFILKQVFQWNANSITYKPMFFDFISYVFDPSRINDPNFLFFTLKNPINTIYIGFEENILKNMKTDLEKDIKCHEDIQIRDLAASKYPGSEFETLDIENRNNLFILSLFTYLKTLKDAPDKLHYLYSDVIQTMCMFILNKSGFDERAFNSFLEQADSPHLIYISRILRKIVKEQKEDLQDLKQYFYFVDSGRKNILRIFYPFFKKFSENVLNVDSRNFVCAILNILMIDETKFENLIMAENTTDEDIVTPYRIKRCNAIIEFWDLWIKMFIFHLKTDINSSVYREFPTEMVNDFELVKKEFENFVTVNPENTISISVYEDLFQCFRSLNDNLV</sequence>
<evidence type="ECO:0000313" key="1">
    <source>
        <dbReference type="EMBL" id="KAF9763672.1"/>
    </source>
</evidence>
<accession>A0A9P6KZH0</accession>
<protein>
    <submittedName>
        <fullName evidence="1">Uncharacterized protein</fullName>
    </submittedName>
</protein>